<accession>A0ABD0KL66</accession>
<feature type="compositionally biased region" description="Polar residues" evidence="2">
    <location>
        <begin position="273"/>
        <end position="283"/>
    </location>
</feature>
<evidence type="ECO:0000313" key="4">
    <source>
        <dbReference type="Proteomes" id="UP001519460"/>
    </source>
</evidence>
<feature type="compositionally biased region" description="Polar residues" evidence="2">
    <location>
        <begin position="161"/>
        <end position="174"/>
    </location>
</feature>
<feature type="region of interest" description="Disordered" evidence="2">
    <location>
        <begin position="1"/>
        <end position="96"/>
    </location>
</feature>
<feature type="compositionally biased region" description="Polar residues" evidence="2">
    <location>
        <begin position="290"/>
        <end position="299"/>
    </location>
</feature>
<gene>
    <name evidence="3" type="ORF">BaRGS_00021040</name>
</gene>
<feature type="region of interest" description="Disordered" evidence="2">
    <location>
        <begin position="273"/>
        <end position="360"/>
    </location>
</feature>
<reference evidence="3 4" key="1">
    <citation type="journal article" date="2023" name="Sci. Data">
        <title>Genome assembly of the Korean intertidal mud-creeper Batillaria attramentaria.</title>
        <authorList>
            <person name="Patra A.K."/>
            <person name="Ho P.T."/>
            <person name="Jun S."/>
            <person name="Lee S.J."/>
            <person name="Kim Y."/>
            <person name="Won Y.J."/>
        </authorList>
    </citation>
    <scope>NUCLEOTIDE SEQUENCE [LARGE SCALE GENOMIC DNA]</scope>
    <source>
        <strain evidence="3">Wonlab-2016</strain>
    </source>
</reference>
<organism evidence="3 4">
    <name type="scientific">Batillaria attramentaria</name>
    <dbReference type="NCBI Taxonomy" id="370345"/>
    <lineage>
        <taxon>Eukaryota</taxon>
        <taxon>Metazoa</taxon>
        <taxon>Spiralia</taxon>
        <taxon>Lophotrochozoa</taxon>
        <taxon>Mollusca</taxon>
        <taxon>Gastropoda</taxon>
        <taxon>Caenogastropoda</taxon>
        <taxon>Sorbeoconcha</taxon>
        <taxon>Cerithioidea</taxon>
        <taxon>Batillariidae</taxon>
        <taxon>Batillaria</taxon>
    </lineage>
</organism>
<feature type="region of interest" description="Disordered" evidence="2">
    <location>
        <begin position="140"/>
        <end position="256"/>
    </location>
</feature>
<feature type="compositionally biased region" description="Low complexity" evidence="2">
    <location>
        <begin position="1"/>
        <end position="14"/>
    </location>
</feature>
<evidence type="ECO:0000313" key="3">
    <source>
        <dbReference type="EMBL" id="KAK7487773.1"/>
    </source>
</evidence>
<dbReference type="EMBL" id="JACVVK020000160">
    <property type="protein sequence ID" value="KAK7487773.1"/>
    <property type="molecule type" value="Genomic_DNA"/>
</dbReference>
<feature type="compositionally biased region" description="Polar residues" evidence="2">
    <location>
        <begin position="435"/>
        <end position="467"/>
    </location>
</feature>
<dbReference type="InterPro" id="IPR039041">
    <property type="entry name" value="Nav/unc-53"/>
</dbReference>
<feature type="coiled-coil region" evidence="1">
    <location>
        <begin position="546"/>
        <end position="573"/>
    </location>
</feature>
<protein>
    <recommendedName>
        <fullName evidence="5">Neuron navigator 2</fullName>
    </recommendedName>
</protein>
<feature type="non-terminal residue" evidence="3">
    <location>
        <position position="1"/>
    </location>
</feature>
<proteinExistence type="predicted"/>
<evidence type="ECO:0008006" key="5">
    <source>
        <dbReference type="Google" id="ProtNLM"/>
    </source>
</evidence>
<keyword evidence="4" id="KW-1185">Reference proteome</keyword>
<dbReference type="PANTHER" id="PTHR12784:SF28">
    <property type="entry name" value="PROTEIN SICKIE"/>
    <property type="match status" value="1"/>
</dbReference>
<dbReference type="Proteomes" id="UP001519460">
    <property type="component" value="Unassembled WGS sequence"/>
</dbReference>
<dbReference type="AlphaFoldDB" id="A0ABD0KL66"/>
<evidence type="ECO:0000256" key="1">
    <source>
        <dbReference type="SAM" id="Coils"/>
    </source>
</evidence>
<feature type="compositionally biased region" description="Low complexity" evidence="2">
    <location>
        <begin position="235"/>
        <end position="256"/>
    </location>
</feature>
<evidence type="ECO:0000256" key="2">
    <source>
        <dbReference type="SAM" id="MobiDB-lite"/>
    </source>
</evidence>
<feature type="compositionally biased region" description="Polar residues" evidence="2">
    <location>
        <begin position="22"/>
        <end position="43"/>
    </location>
</feature>
<feature type="region of interest" description="Disordered" evidence="2">
    <location>
        <begin position="435"/>
        <end position="517"/>
    </location>
</feature>
<keyword evidence="1" id="KW-0175">Coiled coil</keyword>
<sequence length="595" mass="62611">FDDSSSISSGDISDTIAEISTDENLTGSSQGALSDTNVYNSLKRNPRDLTQGFLPHGHPHLQQGSKRAPSLGTSAFMGTDYHSDSGIGTGPNAWRKYSLPQTNKLLSSDPSDYAYPYASNSFGGWTSRSDQDYASFRKLSTASHPEFSPRGDSGYGDSERTFSQSERGTHSPSPGTKRDCETNTDQSHLLETSMRRTQNSRNSGGGGGGNANQSSNGTPSSGGSGSMFGYRRPLSNTSTSSAGSGKSSKGSSVVGSRLAKHGMEAVGQMVRSGSDSVAHNTPTGIPRPSSAASTGTARSCHSDMGPESYCSSTLERKRKGLTPSKSTGAAQTDRDFQSNSLGRRRLFGSKGSLSNKPGENGALCHSTIISNPHATYGKLGEGNGAMGKNLSHYVNLIWQRGANGHHVPAPAPPGQEGESMDTMVVQATTSIQHQIQQARALSSTSARILQQHQPHSPYAATTGTKHLSFSEDLPLPRTGSFSEGGDPSPGPHASNGAIPSPSPSPSSSSQSSRFTYPMTFTPGGVHGSNLSLVSTSSSHSVYSSSEEKHAAEVRKLKRDLEAAQAKVHTLTSQLSTNSFHSMCADISSDKLCKYE</sequence>
<name>A0ABD0KL66_9CAEN</name>
<dbReference type="PANTHER" id="PTHR12784">
    <property type="entry name" value="STEERIN"/>
    <property type="match status" value="1"/>
</dbReference>
<comment type="caution">
    <text evidence="3">The sequence shown here is derived from an EMBL/GenBank/DDBJ whole genome shotgun (WGS) entry which is preliminary data.</text>
</comment>